<organism evidence="2 3">
    <name type="scientific">[Eubacterium] siraeum</name>
    <dbReference type="NCBI Taxonomy" id="39492"/>
    <lineage>
        <taxon>Bacteria</taxon>
        <taxon>Bacillati</taxon>
        <taxon>Bacillota</taxon>
        <taxon>Clostridia</taxon>
        <taxon>Eubacteriales</taxon>
        <taxon>Oscillospiraceae</taxon>
        <taxon>Oscillospiraceae incertae sedis</taxon>
    </lineage>
</organism>
<dbReference type="EMBL" id="CZBY01000008">
    <property type="protein sequence ID" value="CUQ86064.1"/>
    <property type="molecule type" value="Genomic_DNA"/>
</dbReference>
<evidence type="ECO:0000313" key="3">
    <source>
        <dbReference type="Proteomes" id="UP000095662"/>
    </source>
</evidence>
<evidence type="ECO:0000256" key="1">
    <source>
        <dbReference type="SAM" id="Phobius"/>
    </source>
</evidence>
<dbReference type="Proteomes" id="UP000095662">
    <property type="component" value="Unassembled WGS sequence"/>
</dbReference>
<protein>
    <submittedName>
        <fullName evidence="2">Stage II sporulation protein D</fullName>
    </submittedName>
</protein>
<accession>A0A174ZFT0</accession>
<reference evidence="2 3" key="1">
    <citation type="submission" date="2015-09" db="EMBL/GenBank/DDBJ databases">
        <authorList>
            <consortium name="Pathogen Informatics"/>
        </authorList>
    </citation>
    <scope>NUCLEOTIDE SEQUENCE [LARGE SCALE GENOMIC DNA]</scope>
    <source>
        <strain evidence="2 3">2789STDY5834928</strain>
    </source>
</reference>
<evidence type="ECO:0000313" key="2">
    <source>
        <dbReference type="EMBL" id="CUQ86064.1"/>
    </source>
</evidence>
<sequence>MKKKHLYLLIATLTVAAVLPIIILVCFSSGNEPQRPVTIIYRNTEYAYKEFLTGCVLSCLKTLDEPPADDESEGINAVAVALDCSLRYLHRAGKSFDSGYPYVEYMDEKESIQHFGAETGIYRKYAESSAEYAISLNLTVQKSTAFLPVCRISSGITISPEDSGNPLVKKLYCEKDKSAEYYHSTCQLTADGIAEIMLTAYPSLIIPPDESKWISDIRRDADGNALSLNVCGIDMSCEEFRRLFDIRSPAFEMSYTQRLYSFDIRGDGCNSGMSVYSALMLSKRGYSCKEILNEFYVL</sequence>
<gene>
    <name evidence="2" type="ORF">ERS852540_01223</name>
</gene>
<proteinExistence type="predicted"/>
<dbReference type="OrthoDB" id="9794671at2"/>
<keyword evidence="1" id="KW-0472">Membrane</keyword>
<keyword evidence="1" id="KW-0812">Transmembrane</keyword>
<feature type="transmembrane region" description="Helical" evidence="1">
    <location>
        <begin position="7"/>
        <end position="30"/>
    </location>
</feature>
<dbReference type="STRING" id="39492.ERS852540_01223"/>
<dbReference type="AlphaFoldDB" id="A0A174ZFT0"/>
<keyword evidence="1" id="KW-1133">Transmembrane helix</keyword>
<name>A0A174ZFT0_9FIRM</name>